<dbReference type="GO" id="GO:0003735">
    <property type="term" value="F:structural constituent of ribosome"/>
    <property type="evidence" value="ECO:0007669"/>
    <property type="project" value="TreeGrafter"/>
</dbReference>
<proteinExistence type="predicted"/>
<dbReference type="EMBL" id="SMZO01000093">
    <property type="protein sequence ID" value="TDL81737.1"/>
    <property type="molecule type" value="Genomic_DNA"/>
</dbReference>
<feature type="domain" description="Tex-like protein N-terminal" evidence="1">
    <location>
        <begin position="12"/>
        <end position="84"/>
    </location>
</feature>
<gene>
    <name evidence="3" type="ORF">E2L05_19745</name>
</gene>
<dbReference type="InterPro" id="IPR023319">
    <property type="entry name" value="Tex-like_HTH_dom_sf"/>
</dbReference>
<reference evidence="3 4" key="1">
    <citation type="submission" date="2019-03" db="EMBL/GenBank/DDBJ databases">
        <title>Rhodobacteraceae bacterium SM1902, a new member of the family Rhodobacteraceae isolated from Yantai.</title>
        <authorList>
            <person name="Sun Y."/>
        </authorList>
    </citation>
    <scope>NUCLEOTIDE SEQUENCE [LARGE SCALE GENOMIC DNA]</scope>
    <source>
        <strain evidence="3 4">SM1902</strain>
    </source>
</reference>
<dbReference type="Pfam" id="PF09371">
    <property type="entry name" value="Tex_N"/>
    <property type="match status" value="1"/>
</dbReference>
<dbReference type="Proteomes" id="UP000294562">
    <property type="component" value="Unassembled WGS sequence"/>
</dbReference>
<dbReference type="AlphaFoldDB" id="A0A4R6AEP7"/>
<organism evidence="3 4">
    <name type="scientific">Meridianimarinicoccus aquatilis</name>
    <dbReference type="NCBI Taxonomy" id="2552766"/>
    <lineage>
        <taxon>Bacteria</taxon>
        <taxon>Pseudomonadati</taxon>
        <taxon>Pseudomonadota</taxon>
        <taxon>Alphaproteobacteria</taxon>
        <taxon>Rhodobacterales</taxon>
        <taxon>Paracoccaceae</taxon>
        <taxon>Meridianimarinicoccus</taxon>
    </lineage>
</organism>
<dbReference type="InterPro" id="IPR050437">
    <property type="entry name" value="Ribos_protein_bS1-like"/>
</dbReference>
<dbReference type="Pfam" id="PF22706">
    <property type="entry name" value="Tex_central_region"/>
    <property type="match status" value="1"/>
</dbReference>
<protein>
    <submittedName>
        <fullName evidence="3">RNA-binding transcriptional accessory protein</fullName>
    </submittedName>
</protein>
<evidence type="ECO:0000259" key="1">
    <source>
        <dbReference type="Pfam" id="PF09371"/>
    </source>
</evidence>
<dbReference type="Gene3D" id="1.10.10.650">
    <property type="entry name" value="RuvA domain 2-like"/>
    <property type="match status" value="1"/>
</dbReference>
<evidence type="ECO:0000313" key="4">
    <source>
        <dbReference type="Proteomes" id="UP000294562"/>
    </source>
</evidence>
<dbReference type="InterPro" id="IPR018974">
    <property type="entry name" value="Tex-like_N"/>
</dbReference>
<dbReference type="GO" id="GO:0003729">
    <property type="term" value="F:mRNA binding"/>
    <property type="evidence" value="ECO:0007669"/>
    <property type="project" value="TreeGrafter"/>
</dbReference>
<dbReference type="GO" id="GO:0006412">
    <property type="term" value="P:translation"/>
    <property type="evidence" value="ECO:0007669"/>
    <property type="project" value="TreeGrafter"/>
</dbReference>
<evidence type="ECO:0000259" key="2">
    <source>
        <dbReference type="Pfam" id="PF22706"/>
    </source>
</evidence>
<dbReference type="FunFam" id="1.10.10.650:FF:000001">
    <property type="entry name" value="S1 RNA-binding domain 1"/>
    <property type="match status" value="1"/>
</dbReference>
<feature type="domain" description="Tex-like central region" evidence="2">
    <location>
        <begin position="140"/>
        <end position="230"/>
    </location>
</feature>
<dbReference type="RefSeq" id="WP_279512649.1">
    <property type="nucleotide sequence ID" value="NZ_SMZO01000093.1"/>
</dbReference>
<evidence type="ECO:0000313" key="3">
    <source>
        <dbReference type="EMBL" id="TDL81737.1"/>
    </source>
</evidence>
<dbReference type="InterPro" id="IPR023323">
    <property type="entry name" value="Tex-like_dom_sf"/>
</dbReference>
<name>A0A4R6AEP7_9RHOB</name>
<sequence length="230" mass="24793">MAQKTDPATQNRIARQIASDISATPAQVGSAVDLLDGGSTVPFIARYRKEATGGLDDTQLRKLADRLDYLRDLEARRATILSGIAEQGHLTPDLEAKLKAADSKAVLEDLYLPFRPKRRTRAMIARENGLEPLAKAILADRRAQPETLAAAYVTDDVPDTAAALAGARDIVAEGLTENADLLGRLRDFLNREAVLSATVVKGQQDAGAKYSDYFAHTEKYAAAPGHRALA</sequence>
<dbReference type="PANTHER" id="PTHR10724:SF10">
    <property type="entry name" value="S1 RNA-BINDING DOMAIN-CONTAINING PROTEIN 1"/>
    <property type="match status" value="1"/>
</dbReference>
<comment type="caution">
    <text evidence="3">The sequence shown here is derived from an EMBL/GenBank/DDBJ whole genome shotgun (WGS) entry which is preliminary data.</text>
</comment>
<dbReference type="PANTHER" id="PTHR10724">
    <property type="entry name" value="30S RIBOSOMAL PROTEIN S1"/>
    <property type="match status" value="1"/>
</dbReference>
<dbReference type="Gene3D" id="1.10.3500.10">
    <property type="entry name" value="Tex N-terminal region-like"/>
    <property type="match status" value="1"/>
</dbReference>
<keyword evidence="4" id="KW-1185">Reference proteome</keyword>
<dbReference type="SUPFAM" id="SSF158832">
    <property type="entry name" value="Tex N-terminal region-like"/>
    <property type="match status" value="1"/>
</dbReference>
<dbReference type="InterPro" id="IPR055179">
    <property type="entry name" value="Tex-like_central_region"/>
</dbReference>
<accession>A0A4R6AEP7</accession>
<feature type="non-terminal residue" evidence="3">
    <location>
        <position position="230"/>
    </location>
</feature>